<comment type="caution">
    <text evidence="2">The sequence shown here is derived from an EMBL/GenBank/DDBJ whole genome shotgun (WGS) entry which is preliminary data.</text>
</comment>
<keyword evidence="1" id="KW-0812">Transmembrane</keyword>
<gene>
    <name evidence="2" type="ORF">H2021_03095</name>
</gene>
<keyword evidence="1" id="KW-0472">Membrane</keyword>
<dbReference type="EMBL" id="JACETM010000028">
    <property type="protein sequence ID" value="MBA4724185.1"/>
    <property type="molecule type" value="Genomic_DNA"/>
</dbReference>
<dbReference type="InterPro" id="IPR019099">
    <property type="entry name" value="Uncharacterised_PGPGW_TM"/>
</dbReference>
<protein>
    <submittedName>
        <fullName evidence="2">Uncharacterized protein</fullName>
    </submittedName>
</protein>
<name>A0A838YXV4_9GAMM</name>
<dbReference type="Proteomes" id="UP000585327">
    <property type="component" value="Unassembled WGS sequence"/>
</dbReference>
<proteinExistence type="predicted"/>
<evidence type="ECO:0000313" key="2">
    <source>
        <dbReference type="EMBL" id="MBA4724185.1"/>
    </source>
</evidence>
<organism evidence="2 3">
    <name type="scientific">SAR86 cluster bacterium</name>
    <dbReference type="NCBI Taxonomy" id="2030880"/>
    <lineage>
        <taxon>Bacteria</taxon>
        <taxon>Pseudomonadati</taxon>
        <taxon>Pseudomonadota</taxon>
        <taxon>Gammaproteobacteria</taxon>
        <taxon>SAR86 cluster</taxon>
    </lineage>
</organism>
<dbReference type="AlphaFoldDB" id="A0A838YXV4"/>
<sequence length="143" mass="16838">MEIYGLSFIYEWLEKNSYVLLYLGIFSFCIFFISIFGIKYFAAKIPKDYFTNKQRVSRLKESSLALWLVYIVIKNFIGYIFIIFGILALVLPGQGILMILIGLVMSDYPRKQNLERRIISIKTVRRGVNWLRKKSGVEEIEFK</sequence>
<dbReference type="Pfam" id="PF09656">
    <property type="entry name" value="PGPGW"/>
    <property type="match status" value="1"/>
</dbReference>
<feature type="transmembrane region" description="Helical" evidence="1">
    <location>
        <begin position="90"/>
        <end position="108"/>
    </location>
</feature>
<feature type="transmembrane region" description="Helical" evidence="1">
    <location>
        <begin position="64"/>
        <end position="84"/>
    </location>
</feature>
<keyword evidence="1" id="KW-1133">Transmembrane helix</keyword>
<feature type="transmembrane region" description="Helical" evidence="1">
    <location>
        <begin position="20"/>
        <end position="43"/>
    </location>
</feature>
<evidence type="ECO:0000256" key="1">
    <source>
        <dbReference type="SAM" id="Phobius"/>
    </source>
</evidence>
<accession>A0A838YXV4</accession>
<reference evidence="2 3" key="1">
    <citation type="submission" date="2020-06" db="EMBL/GenBank/DDBJ databases">
        <title>Dysbiosis in marine aquaculture revealed through microbiome analysis: reverse ecology for environmental sustainability.</title>
        <authorList>
            <person name="Haro-Moreno J.M."/>
            <person name="Coutinho F.H."/>
            <person name="Zaragoza-Solas A."/>
            <person name="Picazo A."/>
            <person name="Almagro-Moreno S."/>
            <person name="Lopez-Perez M."/>
        </authorList>
    </citation>
    <scope>NUCLEOTIDE SEQUENCE [LARGE SCALE GENOMIC DNA]</scope>
    <source>
        <strain evidence="2">MCMED-G42</strain>
    </source>
</reference>
<evidence type="ECO:0000313" key="3">
    <source>
        <dbReference type="Proteomes" id="UP000585327"/>
    </source>
</evidence>